<proteinExistence type="predicted"/>
<sequence>MATKSVNFINKTLYFFSIVGCLGRMVLGNSAVRYTSAQKAAPDVPEQARKRKQLHYPILPPALPSNAPLPIPSKLRCPSAHSGSITSHAAVITTSATDDEPARKRTKTDLKKSLQIAVVAAFKNISKRKYKCVPWLSLFDDIKMRSLDVRMVGWSIDIFRPVLGGKTSSDVYNGTDSLEALLQGFQNKTIIFEKN</sequence>
<name>A0A0C9M2Q7_9FUNG</name>
<dbReference type="Proteomes" id="UP000053815">
    <property type="component" value="Unassembled WGS sequence"/>
</dbReference>
<gene>
    <name evidence="1" type="ORF">MAM1_0034d02542</name>
</gene>
<keyword evidence="2" id="KW-1185">Reference proteome</keyword>
<evidence type="ECO:0000313" key="2">
    <source>
        <dbReference type="Proteomes" id="UP000053815"/>
    </source>
</evidence>
<protein>
    <submittedName>
        <fullName evidence="1">Uncharacterized protein</fullName>
    </submittedName>
</protein>
<reference evidence="1" key="1">
    <citation type="submission" date="2014-09" db="EMBL/GenBank/DDBJ databases">
        <title>Draft genome sequence of an oleaginous Mucoromycotina fungus Mucor ambiguus NBRC6742.</title>
        <authorList>
            <person name="Takeda I."/>
            <person name="Yamane N."/>
            <person name="Morita T."/>
            <person name="Tamano K."/>
            <person name="Machida M."/>
            <person name="Baker S."/>
            <person name="Koike H."/>
        </authorList>
    </citation>
    <scope>NUCLEOTIDE SEQUENCE</scope>
    <source>
        <strain evidence="1">NBRC 6742</strain>
    </source>
</reference>
<dbReference type="AlphaFoldDB" id="A0A0C9M2Q7"/>
<dbReference type="EMBL" id="DF836323">
    <property type="protein sequence ID" value="GAN03091.1"/>
    <property type="molecule type" value="Genomic_DNA"/>
</dbReference>
<accession>A0A0C9M2Q7</accession>
<evidence type="ECO:0000313" key="1">
    <source>
        <dbReference type="EMBL" id="GAN03091.1"/>
    </source>
</evidence>
<organism evidence="1">
    <name type="scientific">Mucor ambiguus</name>
    <dbReference type="NCBI Taxonomy" id="91626"/>
    <lineage>
        <taxon>Eukaryota</taxon>
        <taxon>Fungi</taxon>
        <taxon>Fungi incertae sedis</taxon>
        <taxon>Mucoromycota</taxon>
        <taxon>Mucoromycotina</taxon>
        <taxon>Mucoromycetes</taxon>
        <taxon>Mucorales</taxon>
        <taxon>Mucorineae</taxon>
        <taxon>Mucoraceae</taxon>
        <taxon>Mucor</taxon>
    </lineage>
</organism>